<evidence type="ECO:0000313" key="2">
    <source>
        <dbReference type="Proteomes" id="UP001059546"/>
    </source>
</evidence>
<reference evidence="1" key="1">
    <citation type="submission" date="2021-05" db="EMBL/GenBank/DDBJ databases">
        <title>Encephalitozoon hellem ATCC 50604 Complete Genome.</title>
        <authorList>
            <person name="Mascarenhas dos Santos A.C."/>
            <person name="Julian A.T."/>
            <person name="Pombert J.-F."/>
        </authorList>
    </citation>
    <scope>NUCLEOTIDE SEQUENCE</scope>
    <source>
        <strain evidence="1">ATCC 50604</strain>
    </source>
</reference>
<name>A0A9Q9C2P1_ENCHE</name>
<protein>
    <submittedName>
        <fullName evidence="1">Uncharacterized protein</fullName>
    </submittedName>
</protein>
<evidence type="ECO:0000313" key="1">
    <source>
        <dbReference type="EMBL" id="UTX42360.1"/>
    </source>
</evidence>
<accession>A0A9Q9C2P1</accession>
<sequence length="203" mass="24021">MIIKIVSTPNIPGVEIISDVQKAYKIQPERRYVLKFTNGETTLKAFKELFLLEREVLFYVVNFEFFFYKMSMFKHCRFEFVTYPDSVEDKRIEKYKEIEKGMTGVWSSRGVDLSFTPDVFSSINSSLLNPELYLSEVNLSGVIYRMLDKKLEYKSLKKLAKEAMKDRMDGEDDFDEEFDRHLKSLVFVGVVKMRDGSFYKWSY</sequence>
<dbReference type="AlphaFoldDB" id="A0A9Q9C2P1"/>
<proteinExistence type="predicted"/>
<dbReference type="EMBL" id="CP075147">
    <property type="protein sequence ID" value="UTX42360.1"/>
    <property type="molecule type" value="Genomic_DNA"/>
</dbReference>
<organism evidence="1 2">
    <name type="scientific">Encephalitozoon hellem</name>
    <name type="common">Microsporidian parasite</name>
    <dbReference type="NCBI Taxonomy" id="27973"/>
    <lineage>
        <taxon>Eukaryota</taxon>
        <taxon>Fungi</taxon>
        <taxon>Fungi incertae sedis</taxon>
        <taxon>Microsporidia</taxon>
        <taxon>Unikaryonidae</taxon>
        <taxon>Encephalitozoon</taxon>
    </lineage>
</organism>
<gene>
    <name evidence="1" type="ORF">GPU96_01g00620</name>
</gene>
<dbReference type="Proteomes" id="UP001059546">
    <property type="component" value="Chromosome I"/>
</dbReference>